<feature type="binding site" evidence="6">
    <location>
        <position position="100"/>
    </location>
    <ligand>
        <name>substrate</name>
    </ligand>
</feature>
<name>A0A8B9PDN2_APTOW</name>
<dbReference type="GO" id="GO:0004082">
    <property type="term" value="F:bisphosphoglycerate mutase activity"/>
    <property type="evidence" value="ECO:0007669"/>
    <property type="project" value="UniProtKB-EC"/>
</dbReference>
<protein>
    <recommendedName>
        <fullName evidence="7">Phosphoglycerate mutase</fullName>
        <ecNumber evidence="7">5.4.2.11</ecNumber>
        <ecNumber evidence="7">5.4.2.4</ecNumber>
    </recommendedName>
</protein>
<proteinExistence type="inferred from homology"/>
<reference evidence="8" key="2">
    <citation type="submission" date="2025-09" db="UniProtKB">
        <authorList>
            <consortium name="Ensembl"/>
        </authorList>
    </citation>
    <scope>IDENTIFICATION</scope>
</reference>
<dbReference type="AlphaFoldDB" id="A0A8B9PDN2"/>
<accession>A0A8B9PDN2</accession>
<dbReference type="Ensembl" id="ENSAOWT00000011410.1">
    <property type="protein sequence ID" value="ENSAOWP00000010050.1"/>
    <property type="gene ID" value="ENSAOWG00000006910.1"/>
</dbReference>
<dbReference type="EC" id="5.4.2.4" evidence="7"/>
<keyword evidence="9" id="KW-1185">Reference proteome</keyword>
<keyword evidence="3 7" id="KW-0324">Glycolysis</keyword>
<dbReference type="PANTHER" id="PTHR11931">
    <property type="entry name" value="PHOSPHOGLYCERATE MUTASE"/>
    <property type="match status" value="1"/>
</dbReference>
<dbReference type="InterPro" id="IPR029033">
    <property type="entry name" value="His_PPase_superfam"/>
</dbReference>
<evidence type="ECO:0000256" key="1">
    <source>
        <dbReference type="ARBA" id="ARBA00000505"/>
    </source>
</evidence>
<dbReference type="Pfam" id="PF00300">
    <property type="entry name" value="His_Phos_1"/>
    <property type="match status" value="1"/>
</dbReference>
<dbReference type="InterPro" id="IPR013078">
    <property type="entry name" value="His_Pase_superF_clade-1"/>
</dbReference>
<dbReference type="InterPro" id="IPR005952">
    <property type="entry name" value="Phosphogly_mut1"/>
</dbReference>
<comment type="catalytic activity">
    <reaction evidence="7">
        <text>(2R)-2-phosphoglycerate = (2R)-3-phosphoglycerate</text>
        <dbReference type="Rhea" id="RHEA:15901"/>
        <dbReference type="ChEBI" id="CHEBI:58272"/>
        <dbReference type="ChEBI" id="CHEBI:58289"/>
        <dbReference type="EC" id="5.4.2.11"/>
    </reaction>
</comment>
<sequence length="216" mass="24071">MATHRLVLVRHGESTWNQENRFCGWFDAELSERGREEACRGAAAIRAAGLAFDVCYTSVLKRAVRTLWLILDGTDQMWVPVVRSWRLNERHYGGLTGLDKAQTAAQHGEEQVKVWRRSFDVPPPPMDEKHPYYQVISKVGTPLCTRSPACTPACAPLHPWSLRHPRVLRLRPAVGLCHSAAAVAMARNLPCGFPRGLFRAVREEGDGSAVASTFLS</sequence>
<feature type="active site" description="Proton donor/acceptor" evidence="5">
    <location>
        <position position="89"/>
    </location>
</feature>
<feature type="binding site" evidence="6">
    <location>
        <begin position="10"/>
        <end position="17"/>
    </location>
    <ligand>
        <name>substrate</name>
    </ligand>
</feature>
<evidence type="ECO:0000313" key="9">
    <source>
        <dbReference type="Proteomes" id="UP000694424"/>
    </source>
</evidence>
<feature type="binding site" evidence="6">
    <location>
        <begin position="89"/>
        <end position="92"/>
    </location>
    <ligand>
        <name>substrate</name>
    </ligand>
</feature>
<reference evidence="8" key="1">
    <citation type="submission" date="2025-08" db="UniProtKB">
        <authorList>
            <consortium name="Ensembl"/>
        </authorList>
    </citation>
    <scope>IDENTIFICATION</scope>
</reference>
<keyword evidence="4 7" id="KW-0413">Isomerase</keyword>
<dbReference type="NCBIfam" id="TIGR01258">
    <property type="entry name" value="pgm_1"/>
    <property type="match status" value="1"/>
</dbReference>
<dbReference type="GO" id="GO:0004619">
    <property type="term" value="F:phosphoglycerate mutase activity"/>
    <property type="evidence" value="ECO:0007669"/>
    <property type="project" value="UniProtKB-EC"/>
</dbReference>
<evidence type="ECO:0000256" key="7">
    <source>
        <dbReference type="RuleBase" id="RU004511"/>
    </source>
</evidence>
<comment type="similarity">
    <text evidence="2 7">Belongs to the phosphoglycerate mutase family. BPG-dependent PGAM subfamily.</text>
</comment>
<dbReference type="SUPFAM" id="SSF53254">
    <property type="entry name" value="Phosphoglycerate mutase-like"/>
    <property type="match status" value="1"/>
</dbReference>
<dbReference type="Gene3D" id="3.40.50.1240">
    <property type="entry name" value="Phosphoglycerate mutase-like"/>
    <property type="match status" value="1"/>
</dbReference>
<dbReference type="SMART" id="SM00855">
    <property type="entry name" value="PGAM"/>
    <property type="match status" value="1"/>
</dbReference>
<dbReference type="EC" id="5.4.2.11" evidence="7"/>
<feature type="binding site" evidence="6">
    <location>
        <position position="62"/>
    </location>
    <ligand>
        <name>substrate</name>
    </ligand>
</feature>
<dbReference type="PROSITE" id="PS00175">
    <property type="entry name" value="PG_MUTASE"/>
    <property type="match status" value="1"/>
</dbReference>
<comment type="catalytic activity">
    <reaction evidence="1 7">
        <text>(2R)-3-phospho-glyceroyl phosphate = (2R)-2,3-bisphosphoglycerate + H(+)</text>
        <dbReference type="Rhea" id="RHEA:17765"/>
        <dbReference type="ChEBI" id="CHEBI:15378"/>
        <dbReference type="ChEBI" id="CHEBI:57604"/>
        <dbReference type="ChEBI" id="CHEBI:58248"/>
        <dbReference type="EC" id="5.4.2.4"/>
    </reaction>
</comment>
<evidence type="ECO:0000256" key="5">
    <source>
        <dbReference type="PIRSR" id="PIRSR613078-1"/>
    </source>
</evidence>
<feature type="active site" description="Tele-phosphohistidine intermediate" evidence="5">
    <location>
        <position position="11"/>
    </location>
</feature>
<dbReference type="Proteomes" id="UP000694424">
    <property type="component" value="Unplaced"/>
</dbReference>
<evidence type="ECO:0000313" key="8">
    <source>
        <dbReference type="Ensembl" id="ENSAOWP00000010050.1"/>
    </source>
</evidence>
<dbReference type="InterPro" id="IPR001345">
    <property type="entry name" value="PG/BPGM_mutase_AS"/>
</dbReference>
<dbReference type="CDD" id="cd07067">
    <property type="entry name" value="HP_PGM_like"/>
    <property type="match status" value="1"/>
</dbReference>
<organism evidence="8 9">
    <name type="scientific">Apteryx owenii</name>
    <name type="common">Little spotted kiwi</name>
    <dbReference type="NCBI Taxonomy" id="8824"/>
    <lineage>
        <taxon>Eukaryota</taxon>
        <taxon>Metazoa</taxon>
        <taxon>Chordata</taxon>
        <taxon>Craniata</taxon>
        <taxon>Vertebrata</taxon>
        <taxon>Euteleostomi</taxon>
        <taxon>Archelosauria</taxon>
        <taxon>Archosauria</taxon>
        <taxon>Dinosauria</taxon>
        <taxon>Saurischia</taxon>
        <taxon>Theropoda</taxon>
        <taxon>Coelurosauria</taxon>
        <taxon>Aves</taxon>
        <taxon>Palaeognathae</taxon>
        <taxon>Apterygiformes</taxon>
        <taxon>Apterygidae</taxon>
        <taxon>Apteryx</taxon>
    </lineage>
</organism>
<evidence type="ECO:0000256" key="2">
    <source>
        <dbReference type="ARBA" id="ARBA00006717"/>
    </source>
</evidence>
<dbReference type="GO" id="GO:0006096">
    <property type="term" value="P:glycolytic process"/>
    <property type="evidence" value="ECO:0007669"/>
    <property type="project" value="UniProtKB-KW"/>
</dbReference>
<evidence type="ECO:0000256" key="4">
    <source>
        <dbReference type="ARBA" id="ARBA00023235"/>
    </source>
</evidence>
<evidence type="ECO:0000256" key="6">
    <source>
        <dbReference type="PIRSR" id="PIRSR613078-2"/>
    </source>
</evidence>
<evidence type="ECO:0000256" key="3">
    <source>
        <dbReference type="ARBA" id="ARBA00023152"/>
    </source>
</evidence>
<feature type="binding site" evidence="6">
    <location>
        <begin position="116"/>
        <end position="117"/>
    </location>
    <ligand>
        <name>substrate</name>
    </ligand>
</feature>